<feature type="modified residue" description="4-aspartylphosphate" evidence="7">
    <location>
        <position position="1128"/>
    </location>
</feature>
<dbReference type="InterPro" id="IPR011006">
    <property type="entry name" value="CheY-like_superfamily"/>
</dbReference>
<keyword evidence="3 7" id="KW-0597">Phosphoprotein</keyword>
<dbReference type="PANTHER" id="PTHR43547">
    <property type="entry name" value="TWO-COMPONENT HISTIDINE KINASE"/>
    <property type="match status" value="1"/>
</dbReference>
<evidence type="ECO:0000256" key="1">
    <source>
        <dbReference type="ARBA" id="ARBA00000085"/>
    </source>
</evidence>
<dbReference type="InterPro" id="IPR036890">
    <property type="entry name" value="HATPase_C_sf"/>
</dbReference>
<dbReference type="InterPro" id="IPR015943">
    <property type="entry name" value="WD40/YVTN_repeat-like_dom_sf"/>
</dbReference>
<dbReference type="EC" id="2.7.13.3" evidence="2"/>
<dbReference type="InterPro" id="IPR004358">
    <property type="entry name" value="Sig_transdc_His_kin-like_C"/>
</dbReference>
<dbReference type="CDD" id="cd00082">
    <property type="entry name" value="HisKA"/>
    <property type="match status" value="1"/>
</dbReference>
<dbReference type="FunFam" id="1.10.287.130:FF:000045">
    <property type="entry name" value="Two-component system sensor histidine kinase/response regulator"/>
    <property type="match status" value="1"/>
</dbReference>
<comment type="caution">
    <text evidence="11">The sequence shown here is derived from an EMBL/GenBank/DDBJ whole genome shotgun (WGS) entry which is preliminary data.</text>
</comment>
<protein>
    <recommendedName>
        <fullName evidence="2">histidine kinase</fullName>
        <ecNumber evidence="2">2.7.13.3</ecNumber>
    </recommendedName>
</protein>
<dbReference type="Gene3D" id="1.10.10.60">
    <property type="entry name" value="Homeodomain-like"/>
    <property type="match status" value="2"/>
</dbReference>
<dbReference type="Pfam" id="PF00512">
    <property type="entry name" value="HisKA"/>
    <property type="match status" value="1"/>
</dbReference>
<dbReference type="PROSITE" id="PS01124">
    <property type="entry name" value="HTH_ARAC_FAMILY_2"/>
    <property type="match status" value="1"/>
</dbReference>
<dbReference type="SUPFAM" id="SSF47384">
    <property type="entry name" value="Homodimeric domain of signal transducing histidine kinase"/>
    <property type="match status" value="1"/>
</dbReference>
<evidence type="ECO:0000256" key="6">
    <source>
        <dbReference type="ARBA" id="ARBA00023163"/>
    </source>
</evidence>
<evidence type="ECO:0000259" key="8">
    <source>
        <dbReference type="PROSITE" id="PS01124"/>
    </source>
</evidence>
<dbReference type="PANTHER" id="PTHR43547:SF2">
    <property type="entry name" value="HYBRID SIGNAL TRANSDUCTION HISTIDINE KINASE C"/>
    <property type="match status" value="1"/>
</dbReference>
<dbReference type="InterPro" id="IPR036097">
    <property type="entry name" value="HisK_dim/P_sf"/>
</dbReference>
<dbReference type="Pfam" id="PF12833">
    <property type="entry name" value="HTH_18"/>
    <property type="match status" value="1"/>
</dbReference>
<dbReference type="GO" id="GO:0000155">
    <property type="term" value="F:phosphorelay sensor kinase activity"/>
    <property type="evidence" value="ECO:0007669"/>
    <property type="project" value="InterPro"/>
</dbReference>
<keyword evidence="6" id="KW-0804">Transcription</keyword>
<dbReference type="Gene3D" id="3.40.50.2300">
    <property type="match status" value="1"/>
</dbReference>
<reference evidence="11 12" key="1">
    <citation type="submission" date="2019-08" db="EMBL/GenBank/DDBJ databases">
        <authorList>
            <person name="Shi S."/>
        </authorList>
    </citation>
    <scope>NUCLEOTIDE SEQUENCE [LARGE SCALE GENOMIC DNA]</scope>
    <source>
        <strain evidence="11 12">GY10130</strain>
    </source>
</reference>
<name>A0A5C8KCF3_9BACT</name>
<dbReference type="SUPFAM" id="SSF63829">
    <property type="entry name" value="Calcium-dependent phosphotriesterase"/>
    <property type="match status" value="3"/>
</dbReference>
<sequence length="1340" mass="151536">MELSNSLIYQVYQDSKQIIWVATEDGLNRYDGSKFTIYKHDQRNPQSILSNYVRLLFEDKKGHLLVGYFNGLQLYDHATDSFKQIRLLQGSNDNHDAHVLSIIERKNGEILIGTAGFGVFSLRFEGSEPKVQQIQQQVPAYFIDNLFEDKYQHLWVSTQDKGLFRIGNDGKIKYFLASKELPRNTVASFCQDKAGNMYLANLSNGLFIHNKATDDFTQIPYPPSPNLAIRTVHLSKEGELYLGTDGEGVKIYDPKKKIITDGNFNVATFNFEKSKVHSILQDHAGNLWLGIYQKGVMLLPASASNFKYIGYKSINNNVIGSNAILSIFEDHEGTRWIGTDSDGLYGIDTKGEQKAHFSHTDDPASVPSSIMSIYEDSDQNLWLGSYLQGLAKVNRKTGKCEFLTMVRDQNNDQVERIFSLVEDRQKTLWIGSMGAGLFSMDLQSQKITQYVAPSGFNNENEKNFLHNRWITSLLHTSKNKLYIGTYDGLSCLDLKTKSFVSTHGTNNLLHGNIVYSLHEDQAGNIWIGTSKGLMHLDSKTSEIKAYTMDDGLPSNVICAIKGDEAGNIWLSTNYGITKLNPKSKSFISYYANDGLQGNEFSKGAAFVNGEGQIFFGGINGITYFNPAEIPAIISSPGKKLEVRITGFYLHNQTVIKGMKSGMFEIIDTAVMDASDFHLSHNDNSFSIELSAMAFANPERITYQYSLQDGDWISLRPGTNTVNFTDLAPGTYRYKFRAKDYSHYSDIEEITVLISPAWYFSAWAKSAYMLLAAIVFLLVVQQILHRQRTRQKMREHMHAKQINDAKLQFFINISHEIRTPMTLIISPLKKLMSQDKDRERQKTYATMHRNSERILHLINQLMDIRKIDKGQMQLKFQETEIVGFLGELCAMFDEQCLSKKIDLRFHHKIEQLPVWVDPNHFDKVILNVLSNAFKFTPENGKIDIYLHTGEDTRATNELRQYFEIIIADSGIGLAESEQEKVFECFYQVQSTHNHFVGGTGIGLNLTRSIVDLHYGDIRAESNKNGQGCRFIVRLPLGKNHLEAEELVANTLPVRQKSDPAVLALPAEDAEEVKVRSRSKSHVLVVDDDDEIRKYICQEFAAAYHMTACSNGKEALSILLNKTPDLIISDVMMPEMDGITLCRKIKQNVNINHIPIVLLTAKSEEEDNLEGLGIGADAYMVKPFNIEILKKTVQNIIRNREMLKNNFGGNQHQQDKVQKVAVKSADEKLLNKLFDIINRNIDNPALSVEMIASEIGISRVHLHRKMKELTNQSTRDFIRNIRLKQAADLLSSKHLNISEVAFAVGFTNLASFSTAFKELYGVPPTAYMEAHVSQENNIMTIS</sequence>
<dbReference type="InterPro" id="IPR018062">
    <property type="entry name" value="HTH_AraC-typ_CS"/>
</dbReference>
<accession>A0A5C8KCF3</accession>
<dbReference type="FunFam" id="3.40.50.2300:FF:000138">
    <property type="entry name" value="Two-component system sensor histidine kinase/response regulator"/>
    <property type="match status" value="1"/>
</dbReference>
<dbReference type="SMART" id="SM00448">
    <property type="entry name" value="REC"/>
    <property type="match status" value="1"/>
</dbReference>
<dbReference type="InterPro" id="IPR013783">
    <property type="entry name" value="Ig-like_fold"/>
</dbReference>
<dbReference type="OrthoDB" id="9797097at2"/>
<dbReference type="SMART" id="SM00342">
    <property type="entry name" value="HTH_ARAC"/>
    <property type="match status" value="1"/>
</dbReference>
<dbReference type="InterPro" id="IPR018060">
    <property type="entry name" value="HTH_AraC"/>
</dbReference>
<dbReference type="PROSITE" id="PS50110">
    <property type="entry name" value="RESPONSE_REGULATORY"/>
    <property type="match status" value="1"/>
</dbReference>
<dbReference type="PROSITE" id="PS00041">
    <property type="entry name" value="HTH_ARAC_FAMILY_1"/>
    <property type="match status" value="1"/>
</dbReference>
<comment type="catalytic activity">
    <reaction evidence="1">
        <text>ATP + protein L-histidine = ADP + protein N-phospho-L-histidine.</text>
        <dbReference type="EC" id="2.7.13.3"/>
    </reaction>
</comment>
<dbReference type="GO" id="GO:0043565">
    <property type="term" value="F:sequence-specific DNA binding"/>
    <property type="evidence" value="ECO:0007669"/>
    <property type="project" value="InterPro"/>
</dbReference>
<dbReference type="PRINTS" id="PR00344">
    <property type="entry name" value="BCTRLSENSOR"/>
</dbReference>
<evidence type="ECO:0000256" key="5">
    <source>
        <dbReference type="ARBA" id="ARBA00023125"/>
    </source>
</evidence>
<dbReference type="Pfam" id="PF02518">
    <property type="entry name" value="HATPase_c"/>
    <property type="match status" value="1"/>
</dbReference>
<evidence type="ECO:0000256" key="7">
    <source>
        <dbReference type="PROSITE-ProRule" id="PRU00169"/>
    </source>
</evidence>
<organism evidence="11 12">
    <name type="scientific">Pontibacter qinzhouensis</name>
    <dbReference type="NCBI Taxonomy" id="2603253"/>
    <lineage>
        <taxon>Bacteria</taxon>
        <taxon>Pseudomonadati</taxon>
        <taxon>Bacteroidota</taxon>
        <taxon>Cytophagia</taxon>
        <taxon>Cytophagales</taxon>
        <taxon>Hymenobacteraceae</taxon>
        <taxon>Pontibacter</taxon>
    </lineage>
</organism>
<gene>
    <name evidence="11" type="ORF">FVR03_08255</name>
</gene>
<dbReference type="Gene3D" id="1.10.287.130">
    <property type="match status" value="1"/>
</dbReference>
<dbReference type="SUPFAM" id="SSF55874">
    <property type="entry name" value="ATPase domain of HSP90 chaperone/DNA topoisomerase II/histidine kinase"/>
    <property type="match status" value="1"/>
</dbReference>
<dbReference type="Gene3D" id="2.60.40.10">
    <property type="entry name" value="Immunoglobulins"/>
    <property type="match status" value="1"/>
</dbReference>
<evidence type="ECO:0000259" key="10">
    <source>
        <dbReference type="PROSITE" id="PS50110"/>
    </source>
</evidence>
<feature type="domain" description="Histidine kinase" evidence="9">
    <location>
        <begin position="811"/>
        <end position="1037"/>
    </location>
</feature>
<evidence type="ECO:0000256" key="2">
    <source>
        <dbReference type="ARBA" id="ARBA00012438"/>
    </source>
</evidence>
<dbReference type="Gene3D" id="2.130.10.10">
    <property type="entry name" value="YVTN repeat-like/Quinoprotein amine dehydrogenase"/>
    <property type="match status" value="2"/>
</dbReference>
<evidence type="ECO:0000313" key="12">
    <source>
        <dbReference type="Proteomes" id="UP000321926"/>
    </source>
</evidence>
<dbReference type="SUPFAM" id="SSF46689">
    <property type="entry name" value="Homeodomain-like"/>
    <property type="match status" value="1"/>
</dbReference>
<dbReference type="InterPro" id="IPR001789">
    <property type="entry name" value="Sig_transdc_resp-reg_receiver"/>
</dbReference>
<dbReference type="SMART" id="SM00388">
    <property type="entry name" value="HisKA"/>
    <property type="match status" value="1"/>
</dbReference>
<dbReference type="GO" id="GO:0003700">
    <property type="term" value="F:DNA-binding transcription factor activity"/>
    <property type="evidence" value="ECO:0007669"/>
    <property type="project" value="InterPro"/>
</dbReference>
<evidence type="ECO:0000259" key="9">
    <source>
        <dbReference type="PROSITE" id="PS50109"/>
    </source>
</evidence>
<dbReference type="InterPro" id="IPR009057">
    <property type="entry name" value="Homeodomain-like_sf"/>
</dbReference>
<keyword evidence="12" id="KW-1185">Reference proteome</keyword>
<dbReference type="EMBL" id="VRTY01000024">
    <property type="protein sequence ID" value="TXK48152.1"/>
    <property type="molecule type" value="Genomic_DNA"/>
</dbReference>
<dbReference type="Gene3D" id="3.30.565.10">
    <property type="entry name" value="Histidine kinase-like ATPase, C-terminal domain"/>
    <property type="match status" value="1"/>
</dbReference>
<dbReference type="SUPFAM" id="SSF52172">
    <property type="entry name" value="CheY-like"/>
    <property type="match status" value="1"/>
</dbReference>
<evidence type="ECO:0000313" key="11">
    <source>
        <dbReference type="EMBL" id="TXK48152.1"/>
    </source>
</evidence>
<dbReference type="CDD" id="cd17574">
    <property type="entry name" value="REC_OmpR"/>
    <property type="match status" value="1"/>
</dbReference>
<evidence type="ECO:0000256" key="4">
    <source>
        <dbReference type="ARBA" id="ARBA00023015"/>
    </source>
</evidence>
<dbReference type="InterPro" id="IPR011110">
    <property type="entry name" value="Reg_prop"/>
</dbReference>
<dbReference type="InterPro" id="IPR005467">
    <property type="entry name" value="His_kinase_dom"/>
</dbReference>
<feature type="domain" description="HTH araC/xylS-type" evidence="8">
    <location>
        <begin position="1229"/>
        <end position="1328"/>
    </location>
</feature>
<dbReference type="PROSITE" id="PS50109">
    <property type="entry name" value="HIS_KIN"/>
    <property type="match status" value="1"/>
</dbReference>
<dbReference type="InterPro" id="IPR003661">
    <property type="entry name" value="HisK_dim/P_dom"/>
</dbReference>
<evidence type="ECO:0000256" key="3">
    <source>
        <dbReference type="ARBA" id="ARBA00022553"/>
    </source>
</evidence>
<dbReference type="Proteomes" id="UP000321926">
    <property type="component" value="Unassembled WGS sequence"/>
</dbReference>
<dbReference type="SMART" id="SM00387">
    <property type="entry name" value="HATPase_c"/>
    <property type="match status" value="1"/>
</dbReference>
<proteinExistence type="predicted"/>
<dbReference type="InterPro" id="IPR003594">
    <property type="entry name" value="HATPase_dom"/>
</dbReference>
<keyword evidence="5" id="KW-0238">DNA-binding</keyword>
<keyword evidence="4" id="KW-0805">Transcription regulation</keyword>
<dbReference type="RefSeq" id="WP_147921268.1">
    <property type="nucleotide sequence ID" value="NZ_VRTY01000024.1"/>
</dbReference>
<dbReference type="Pfam" id="PF00072">
    <property type="entry name" value="Response_reg"/>
    <property type="match status" value="1"/>
</dbReference>
<dbReference type="Pfam" id="PF07494">
    <property type="entry name" value="Reg_prop"/>
    <property type="match status" value="3"/>
</dbReference>
<feature type="domain" description="Response regulatory" evidence="10">
    <location>
        <begin position="1080"/>
        <end position="1195"/>
    </location>
</feature>